<organism evidence="2 3">
    <name type="scientific">Liparis tanakae</name>
    <name type="common">Tanaka's snailfish</name>
    <dbReference type="NCBI Taxonomy" id="230148"/>
    <lineage>
        <taxon>Eukaryota</taxon>
        <taxon>Metazoa</taxon>
        <taxon>Chordata</taxon>
        <taxon>Craniata</taxon>
        <taxon>Vertebrata</taxon>
        <taxon>Euteleostomi</taxon>
        <taxon>Actinopterygii</taxon>
        <taxon>Neopterygii</taxon>
        <taxon>Teleostei</taxon>
        <taxon>Neoteleostei</taxon>
        <taxon>Acanthomorphata</taxon>
        <taxon>Eupercaria</taxon>
        <taxon>Perciformes</taxon>
        <taxon>Cottioidei</taxon>
        <taxon>Cottales</taxon>
        <taxon>Liparidae</taxon>
        <taxon>Liparis</taxon>
    </lineage>
</organism>
<sequence length="121" mass="13337">MVLWDMTVAATMLVASVGVKRVYQLCRMLTSARRPVSMVEASSHCWDSRCPSVNQRGYLLGTMEMPWCGWPTSPEPPEDSSTGSLAGAHGNVKTKVVFKNTVNNWTTSGFIHMLTNGFPEL</sequence>
<protein>
    <submittedName>
        <fullName evidence="2">Uncharacterized protein</fullName>
    </submittedName>
</protein>
<dbReference type="Proteomes" id="UP000314294">
    <property type="component" value="Unassembled WGS sequence"/>
</dbReference>
<evidence type="ECO:0000313" key="3">
    <source>
        <dbReference type="Proteomes" id="UP000314294"/>
    </source>
</evidence>
<keyword evidence="1" id="KW-0732">Signal</keyword>
<gene>
    <name evidence="2" type="ORF">EYF80_034049</name>
</gene>
<comment type="caution">
    <text evidence="2">The sequence shown here is derived from an EMBL/GenBank/DDBJ whole genome shotgun (WGS) entry which is preliminary data.</text>
</comment>
<accession>A0A4Z2GQU4</accession>
<name>A0A4Z2GQU4_9TELE</name>
<reference evidence="2 3" key="1">
    <citation type="submission" date="2019-03" db="EMBL/GenBank/DDBJ databases">
        <title>First draft genome of Liparis tanakae, snailfish: a comprehensive survey of snailfish specific genes.</title>
        <authorList>
            <person name="Kim W."/>
            <person name="Song I."/>
            <person name="Jeong J.-H."/>
            <person name="Kim D."/>
            <person name="Kim S."/>
            <person name="Ryu S."/>
            <person name="Song J.Y."/>
            <person name="Lee S.K."/>
        </authorList>
    </citation>
    <scope>NUCLEOTIDE SEQUENCE [LARGE SCALE GENOMIC DNA]</scope>
    <source>
        <tissue evidence="2">Muscle</tissue>
    </source>
</reference>
<feature type="signal peptide" evidence="1">
    <location>
        <begin position="1"/>
        <end position="16"/>
    </location>
</feature>
<proteinExistence type="predicted"/>
<evidence type="ECO:0000256" key="1">
    <source>
        <dbReference type="SAM" id="SignalP"/>
    </source>
</evidence>
<dbReference type="EMBL" id="SRLO01000447">
    <property type="protein sequence ID" value="TNN55749.1"/>
    <property type="molecule type" value="Genomic_DNA"/>
</dbReference>
<keyword evidence="3" id="KW-1185">Reference proteome</keyword>
<feature type="chain" id="PRO_5021440805" evidence="1">
    <location>
        <begin position="17"/>
        <end position="121"/>
    </location>
</feature>
<evidence type="ECO:0000313" key="2">
    <source>
        <dbReference type="EMBL" id="TNN55749.1"/>
    </source>
</evidence>
<dbReference type="AlphaFoldDB" id="A0A4Z2GQU4"/>